<evidence type="ECO:0000313" key="2">
    <source>
        <dbReference type="Proteomes" id="UP000032336"/>
    </source>
</evidence>
<accession>A0A0D8FTD2</accession>
<gene>
    <name evidence="1" type="ORF">FEAC_17650</name>
</gene>
<keyword evidence="2" id="KW-1185">Reference proteome</keyword>
<sequence length="46" mass="4809">MSVRAARAATSVLVAVRTAMSIALRTGPAGIYPHCNEPVALRDLNS</sequence>
<dbReference type="AlphaFoldDB" id="A0A0D8FTD2"/>
<evidence type="ECO:0000313" key="1">
    <source>
        <dbReference type="EMBL" id="KJE76538.1"/>
    </source>
</evidence>
<name>A0A0D8FTD2_9ACTN</name>
<reference evidence="1 2" key="1">
    <citation type="submission" date="2015-01" db="EMBL/GenBank/DDBJ databases">
        <title>Draft genome of the acidophilic iron oxidizer Ferrimicrobium acidiphilum strain T23.</title>
        <authorList>
            <person name="Poehlein A."/>
            <person name="Eisen S."/>
            <person name="Schloemann M."/>
            <person name="Johnson B.D."/>
            <person name="Daniel R."/>
            <person name="Muehling M."/>
        </authorList>
    </citation>
    <scope>NUCLEOTIDE SEQUENCE [LARGE SCALE GENOMIC DNA]</scope>
    <source>
        <strain evidence="1 2">T23</strain>
    </source>
</reference>
<organism evidence="1 2">
    <name type="scientific">Ferrimicrobium acidiphilum DSM 19497</name>
    <dbReference type="NCBI Taxonomy" id="1121877"/>
    <lineage>
        <taxon>Bacteria</taxon>
        <taxon>Bacillati</taxon>
        <taxon>Actinomycetota</taxon>
        <taxon>Acidimicrobiia</taxon>
        <taxon>Acidimicrobiales</taxon>
        <taxon>Acidimicrobiaceae</taxon>
        <taxon>Ferrimicrobium</taxon>
    </lineage>
</organism>
<comment type="caution">
    <text evidence="1">The sequence shown here is derived from an EMBL/GenBank/DDBJ whole genome shotgun (WGS) entry which is preliminary data.</text>
</comment>
<protein>
    <submittedName>
        <fullName evidence="1">Uncharacterized protein</fullName>
    </submittedName>
</protein>
<proteinExistence type="predicted"/>
<dbReference type="Proteomes" id="UP000032336">
    <property type="component" value="Unassembled WGS sequence"/>
</dbReference>
<dbReference type="EMBL" id="JXUW01000015">
    <property type="protein sequence ID" value="KJE76538.1"/>
    <property type="molecule type" value="Genomic_DNA"/>
</dbReference>